<dbReference type="EMBL" id="DP000009">
    <property type="protein sequence ID" value="ABF99203.1"/>
    <property type="molecule type" value="Genomic_DNA"/>
</dbReference>
<dbReference type="InterPro" id="IPR012337">
    <property type="entry name" value="RNaseH-like_sf"/>
</dbReference>
<dbReference type="SUPFAM" id="SSF56672">
    <property type="entry name" value="DNA/RNA polymerases"/>
    <property type="match status" value="1"/>
</dbReference>
<dbReference type="Pfam" id="PF07727">
    <property type="entry name" value="RVT_2"/>
    <property type="match status" value="1"/>
</dbReference>
<evidence type="ECO:0000256" key="3">
    <source>
        <dbReference type="SAM" id="MobiDB-lite"/>
    </source>
</evidence>
<accession>Q10CH1</accession>
<dbReference type="GO" id="GO:0016787">
    <property type="term" value="F:hydrolase activity"/>
    <property type="evidence" value="ECO:0007669"/>
    <property type="project" value="UniProtKB-KW"/>
</dbReference>
<dbReference type="InterPro" id="IPR057670">
    <property type="entry name" value="SH3_retrovirus"/>
</dbReference>
<dbReference type="SUPFAM" id="SSF53098">
    <property type="entry name" value="Ribonuclease H-like"/>
    <property type="match status" value="1"/>
</dbReference>
<evidence type="ECO:0000313" key="5">
    <source>
        <dbReference type="EMBL" id="ABF99203.1"/>
    </source>
</evidence>
<keyword evidence="1" id="KW-0479">Metal-binding</keyword>
<name>Q10CH1_ORYSJ</name>
<organism evidence="5">
    <name type="scientific">Oryza sativa subsp. japonica</name>
    <name type="common">Rice</name>
    <dbReference type="NCBI Taxonomy" id="39947"/>
    <lineage>
        <taxon>Eukaryota</taxon>
        <taxon>Viridiplantae</taxon>
        <taxon>Streptophyta</taxon>
        <taxon>Embryophyta</taxon>
        <taxon>Tracheophyta</taxon>
        <taxon>Spermatophyta</taxon>
        <taxon>Magnoliopsida</taxon>
        <taxon>Liliopsida</taxon>
        <taxon>Poales</taxon>
        <taxon>Poaceae</taxon>
        <taxon>BOP clade</taxon>
        <taxon>Oryzoideae</taxon>
        <taxon>Oryzeae</taxon>
        <taxon>Oryzinae</taxon>
        <taxon>Oryza</taxon>
        <taxon>Oryza sativa</taxon>
    </lineage>
</organism>
<evidence type="ECO:0000259" key="4">
    <source>
        <dbReference type="PROSITE" id="PS50994"/>
    </source>
</evidence>
<reference evidence="5" key="2">
    <citation type="submission" date="2006-06" db="EMBL/GenBank/DDBJ databases">
        <authorList>
            <person name="Buell R."/>
            <person name="Wing R.A."/>
            <person name="McCombie W.A."/>
            <person name="Ouyang S."/>
        </authorList>
    </citation>
    <scope>NUCLEOTIDE SEQUENCE</scope>
</reference>
<feature type="compositionally biased region" description="Low complexity" evidence="3">
    <location>
        <begin position="737"/>
        <end position="756"/>
    </location>
</feature>
<dbReference type="InterPro" id="IPR043502">
    <property type="entry name" value="DNA/RNA_pol_sf"/>
</dbReference>
<dbReference type="Pfam" id="PF14223">
    <property type="entry name" value="Retrotran_gag_2"/>
    <property type="match status" value="1"/>
</dbReference>
<dbReference type="AlphaFoldDB" id="Q10CH1"/>
<gene>
    <name evidence="5" type="ordered locus">LOC_Os03g56990</name>
</gene>
<reference evidence="5" key="1">
    <citation type="journal article" date="2005" name="Genome Res.">
        <title>Sequence, annotation, and analysis of synteny between rice chromosome 3 and diverged grass species.</title>
        <authorList>
            <consortium name="Rice Chromosome 3 Sequencing Consortium"/>
            <person name="Buell C.R."/>
            <person name="Yuan Q."/>
            <person name="Ouyang S."/>
            <person name="Liu J."/>
            <person name="Zhu W."/>
            <person name="Wang A."/>
            <person name="Maiti R."/>
            <person name="Haas B."/>
            <person name="Wortman J."/>
            <person name="Pertea M."/>
            <person name="Jones K.M."/>
            <person name="Kim M."/>
            <person name="Overton L."/>
            <person name="Tsitrin T."/>
            <person name="Fadrosh D."/>
            <person name="Bera J."/>
            <person name="Weaver B."/>
            <person name="Jin S."/>
            <person name="Johri S."/>
            <person name="Reardon M."/>
            <person name="Webb K."/>
            <person name="Hill J."/>
            <person name="Moffat K."/>
            <person name="Tallon L."/>
            <person name="Van Aken S."/>
            <person name="Lewis M."/>
            <person name="Utterback T."/>
            <person name="Feldblyum T."/>
            <person name="Zismann V."/>
            <person name="Iobst S."/>
            <person name="Hsiao J."/>
            <person name="de Vazeille A.R."/>
            <person name="Salzberg S.L."/>
            <person name="White O."/>
            <person name="Fraser C."/>
            <person name="Yu Y."/>
            <person name="Kim H."/>
            <person name="Rambo T."/>
            <person name="Currie J."/>
            <person name="Collura K."/>
            <person name="Kernodle-Thompson S."/>
            <person name="Wei F."/>
            <person name="Kudrna K."/>
            <person name="Ammiraju J.S."/>
            <person name="Luo M."/>
            <person name="Goicoechea J.L."/>
            <person name="Wing R.A."/>
            <person name="Henry D."/>
            <person name="Oates R."/>
            <person name="Palmer M."/>
            <person name="Pries G."/>
            <person name="Saski C."/>
            <person name="Simmons J."/>
            <person name="Soderlund C."/>
            <person name="Nelson W."/>
            <person name="de la Bastide M."/>
            <person name="Spiegel L."/>
            <person name="Nascimento L."/>
            <person name="Huang E."/>
            <person name="Preston R."/>
            <person name="Zutavern T."/>
            <person name="Palmer L."/>
            <person name="O'Shaughnessy A."/>
            <person name="Dike S."/>
            <person name="McCombie W.R."/>
            <person name="Minx P."/>
            <person name="Cordum H."/>
            <person name="Wilson R."/>
            <person name="Jin W."/>
            <person name="Lee H.R."/>
            <person name="Jiang J."/>
            <person name="Jackson S."/>
        </authorList>
    </citation>
    <scope>NUCLEOTIDE SEQUENCE [LARGE SCALE GENOMIC DNA]</scope>
</reference>
<dbReference type="iPTMnet" id="Q10CH1"/>
<dbReference type="GO" id="GO:0003676">
    <property type="term" value="F:nucleic acid binding"/>
    <property type="evidence" value="ECO:0007669"/>
    <property type="project" value="InterPro"/>
</dbReference>
<feature type="region of interest" description="Disordered" evidence="3">
    <location>
        <begin position="671"/>
        <end position="778"/>
    </location>
</feature>
<dbReference type="InterPro" id="IPR013103">
    <property type="entry name" value="RVT_2"/>
</dbReference>
<dbReference type="PANTHER" id="PTHR42648">
    <property type="entry name" value="TRANSPOSASE, PUTATIVE-RELATED"/>
    <property type="match status" value="1"/>
</dbReference>
<dbReference type="InterPro" id="IPR001584">
    <property type="entry name" value="Integrase_cat-core"/>
</dbReference>
<evidence type="ECO:0000256" key="2">
    <source>
        <dbReference type="ARBA" id="ARBA00022801"/>
    </source>
</evidence>
<feature type="domain" description="Integrase catalytic" evidence="4">
    <location>
        <begin position="387"/>
        <end position="550"/>
    </location>
</feature>
<dbReference type="InterPro" id="IPR039537">
    <property type="entry name" value="Retrotran_Ty1/copia-like"/>
</dbReference>
<proteinExistence type="predicted"/>
<dbReference type="Pfam" id="PF25597">
    <property type="entry name" value="SH3_retrovirus"/>
    <property type="match status" value="1"/>
</dbReference>
<protein>
    <submittedName>
        <fullName evidence="5">Retrotransposon protein, putative, Ty1-copia subclass</fullName>
    </submittedName>
</protein>
<feature type="compositionally biased region" description="Gly residues" evidence="3">
    <location>
        <begin position="227"/>
        <end position="266"/>
    </location>
</feature>
<dbReference type="GO" id="GO:0015074">
    <property type="term" value="P:DNA integration"/>
    <property type="evidence" value="ECO:0007669"/>
    <property type="project" value="InterPro"/>
</dbReference>
<dbReference type="Gene3D" id="3.30.420.10">
    <property type="entry name" value="Ribonuclease H-like superfamily/Ribonuclease H"/>
    <property type="match status" value="1"/>
</dbReference>
<dbReference type="GO" id="GO:0046872">
    <property type="term" value="F:metal ion binding"/>
    <property type="evidence" value="ECO:0007669"/>
    <property type="project" value="UniProtKB-KW"/>
</dbReference>
<dbReference type="PANTHER" id="PTHR42648:SF26">
    <property type="entry name" value="INTEGRASE CATALYTIC DOMAIN-CONTAINING PROTEIN"/>
    <property type="match status" value="1"/>
</dbReference>
<dbReference type="PROSITE" id="PS50994">
    <property type="entry name" value="INTEGRASE"/>
    <property type="match status" value="1"/>
</dbReference>
<sequence>MASSSSSTAFANPLFGVQVSEKLTKQNHSLWSAQVLTALRGARLEGHVLGTSVPPEAELEQKEGEKGEKTVRVPNPAYGEWFATDQQVLGFLFSSLTREIRSQVAGAPTAAAAWKTIENTFSTRSHAGAINVRLALTTTQKGQSTVTEYVSKMRALGDEIAATGKPIDDEELVAYIINGLDSEFDPVVEALIAKNASVTVAEVYSQLLGFENRVKIRTACAATSGNRGSGNQGRGGGNPRGRGTGRGGGGSGGRGGGHGRGNGRGGTDNRPTCQVCHKKGHVVADCWHRYDENYVPDEKLGGAATHAYGVDTNWYVDTEATDHITGQLDKLTTREKYKGTDQIHTASGEVHRLVADNYAFLEIHQKYFLIKDKGKSHQLPFPKFFSVSSNPLELIHSDVWGPASDSVGAKRYYVSFIDDYSKFVWIYFLKFKSEVFEKFKEFQSMVERQFNRKILGMQTDWGGEYQKLNSFFKQIGIAHQVSCPHTHQQNGAVERKHRHIVEIGLSLLAHASMPLKFWDEAFLAATYLINRLPRKVIDFDTPLARLFHQQPDYKSLRTFGCACWPNLRPYNTHKLQFRSKQCVFLGFSNLHKGFKCLEVATGQVYISRDVTFDEQEFPFSKLQPNAGARLRAEISLLPADLTSHASDQGGVAHSNDHMHNILPVVTDSSFENDAADDTDASDSNAEINAEQPDGIHPGASTGVHTAETEVAAESPSRTDQRRAVQAPEQPATVTEPAAATSSAVQSSRASSRSIASHHQLGGDTSPGPHHDAAGSSAAPEVIAATEQGDINARPKTRLQSGIRKKKIYTDGTVKYGCFTSSGEPQNLAEALGDRNWKEAMDKEYYALMKNETWHLVPPKKGINIIDCKWVYKIKRKADGSLDRYKGRLVAKGFKQRYGIDYEDTFSPVVKAATIRTVLSLVASKVLEEEVYIRQPPGYVKSKALNYVCKLDKALYGLKQAPRAWYSRLSTKLNELGFVSSKSDTSLFFYDKNGVTMFMLVYVDDIIVSSSSEKATSALLQDLNQEFALKDLGDLHFFLGIEVKKLSSQGGALLGPNDSTQYRSIVGALQYLTLTRPDISFSVNKINKSSSLLVSAFTDADWAGCLDDRRSTRGFDVFVGPNLVSWSARKQATVSRSSTEAEYKALANATAEIMWIQTLLQELGVKGPRAAKVWCDNI</sequence>
<keyword evidence="2" id="KW-0378">Hydrolase</keyword>
<feature type="region of interest" description="Disordered" evidence="3">
    <location>
        <begin position="223"/>
        <end position="271"/>
    </location>
</feature>
<dbReference type="InterPro" id="IPR036397">
    <property type="entry name" value="RNaseH_sf"/>
</dbReference>
<dbReference type="CDD" id="cd09272">
    <property type="entry name" value="RNase_HI_RT_Ty1"/>
    <property type="match status" value="1"/>
</dbReference>
<evidence type="ECO:0000256" key="1">
    <source>
        <dbReference type="ARBA" id="ARBA00022723"/>
    </source>
</evidence>